<dbReference type="Proteomes" id="UP001500307">
    <property type="component" value="Unassembled WGS sequence"/>
</dbReference>
<organism evidence="1 2">
    <name type="scientific">Micromonospora coerulea</name>
    <dbReference type="NCBI Taxonomy" id="47856"/>
    <lineage>
        <taxon>Bacteria</taxon>
        <taxon>Bacillati</taxon>
        <taxon>Actinomycetota</taxon>
        <taxon>Actinomycetes</taxon>
        <taxon>Micromonosporales</taxon>
        <taxon>Micromonosporaceae</taxon>
        <taxon>Micromonospora</taxon>
    </lineage>
</organism>
<comment type="caution">
    <text evidence="1">The sequence shown here is derived from an EMBL/GenBank/DDBJ whole genome shotgun (WGS) entry which is preliminary data.</text>
</comment>
<dbReference type="EMBL" id="BAABGU010000094">
    <property type="protein sequence ID" value="GAA4581610.1"/>
    <property type="molecule type" value="Genomic_DNA"/>
</dbReference>
<gene>
    <name evidence="1" type="ORF">GCM10023176_62400</name>
</gene>
<reference evidence="2" key="1">
    <citation type="journal article" date="2019" name="Int. J. Syst. Evol. Microbiol.">
        <title>The Global Catalogue of Microorganisms (GCM) 10K type strain sequencing project: providing services to taxonomists for standard genome sequencing and annotation.</title>
        <authorList>
            <consortium name="The Broad Institute Genomics Platform"/>
            <consortium name="The Broad Institute Genome Sequencing Center for Infectious Disease"/>
            <person name="Wu L."/>
            <person name="Ma J."/>
        </authorList>
    </citation>
    <scope>NUCLEOTIDE SEQUENCE [LARGE SCALE GENOMIC DNA]</scope>
    <source>
        <strain evidence="2">JCM 3175</strain>
    </source>
</reference>
<evidence type="ECO:0000313" key="2">
    <source>
        <dbReference type="Proteomes" id="UP001500307"/>
    </source>
</evidence>
<proteinExistence type="predicted"/>
<accession>A0ABP8T9C6</accession>
<protein>
    <submittedName>
        <fullName evidence="1">Uncharacterized protein</fullName>
    </submittedName>
</protein>
<evidence type="ECO:0000313" key="1">
    <source>
        <dbReference type="EMBL" id="GAA4581610.1"/>
    </source>
</evidence>
<sequence>MVHAPRIMLGLGRRHYGVAAQDVERELGGLVPGIVSCTRKGACPRHRGSTVDANSPCVGRLMVDYRLLAAVVAQARRCVSLPGPADASRTGPRRPRLPRQCYEQIAAIQLHCLFREGPSAGR</sequence>
<keyword evidence="2" id="KW-1185">Reference proteome</keyword>
<name>A0ABP8T9C6_9ACTN</name>